<dbReference type="PROSITE" id="PS50042">
    <property type="entry name" value="CNMP_BINDING_3"/>
    <property type="match status" value="1"/>
</dbReference>
<dbReference type="PANTHER" id="PTHR23011">
    <property type="entry name" value="CYCLIC NUCLEOTIDE-BINDING DOMAIN CONTAINING PROTEIN"/>
    <property type="match status" value="1"/>
</dbReference>
<feature type="domain" description="Cyclic nucleotide-binding" evidence="1">
    <location>
        <begin position="179"/>
        <end position="281"/>
    </location>
</feature>
<dbReference type="Pfam" id="PF00027">
    <property type="entry name" value="cNMP_binding"/>
    <property type="match status" value="1"/>
</dbReference>
<dbReference type="InterPro" id="IPR018490">
    <property type="entry name" value="cNMP-bd_dom_sf"/>
</dbReference>
<protein>
    <submittedName>
        <fullName evidence="3">Cyclic nucleotide-binding domain-containing protein 2</fullName>
    </submittedName>
</protein>
<evidence type="ECO:0000313" key="2">
    <source>
        <dbReference type="Proteomes" id="UP001652622"/>
    </source>
</evidence>
<dbReference type="Proteomes" id="UP001652622">
    <property type="component" value="Unplaced"/>
</dbReference>
<reference evidence="3" key="1">
    <citation type="submission" date="2025-08" db="UniProtKB">
        <authorList>
            <consortium name="RefSeq"/>
        </authorList>
    </citation>
    <scope>IDENTIFICATION</scope>
    <source>
        <tissue evidence="3">Blood</tissue>
    </source>
</reference>
<dbReference type="CDD" id="cd00038">
    <property type="entry name" value="CAP_ED"/>
    <property type="match status" value="1"/>
</dbReference>
<evidence type="ECO:0000313" key="3">
    <source>
        <dbReference type="RefSeq" id="XP_060544089.1"/>
    </source>
</evidence>
<dbReference type="RefSeq" id="XP_060544089.1">
    <property type="nucleotide sequence ID" value="XM_060688106.1"/>
</dbReference>
<organism evidence="2 3">
    <name type="scientific">Pantherophis guttatus</name>
    <name type="common">Corn snake</name>
    <name type="synonym">Elaphe guttata</name>
    <dbReference type="NCBI Taxonomy" id="94885"/>
    <lineage>
        <taxon>Eukaryota</taxon>
        <taxon>Metazoa</taxon>
        <taxon>Chordata</taxon>
        <taxon>Craniata</taxon>
        <taxon>Vertebrata</taxon>
        <taxon>Euteleostomi</taxon>
        <taxon>Lepidosauria</taxon>
        <taxon>Squamata</taxon>
        <taxon>Bifurcata</taxon>
        <taxon>Unidentata</taxon>
        <taxon>Episquamata</taxon>
        <taxon>Toxicofera</taxon>
        <taxon>Serpentes</taxon>
        <taxon>Colubroidea</taxon>
        <taxon>Colubridae</taxon>
        <taxon>Colubrinae</taxon>
        <taxon>Pantherophis</taxon>
    </lineage>
</organism>
<dbReference type="SMART" id="SM00100">
    <property type="entry name" value="cNMP"/>
    <property type="match status" value="1"/>
</dbReference>
<dbReference type="SUPFAM" id="SSF51206">
    <property type="entry name" value="cAMP-binding domain-like"/>
    <property type="match status" value="2"/>
</dbReference>
<gene>
    <name evidence="3" type="primary">CNBD2</name>
</gene>
<evidence type="ECO:0000259" key="1">
    <source>
        <dbReference type="PROSITE" id="PS50042"/>
    </source>
</evidence>
<proteinExistence type="predicted"/>
<dbReference type="GeneID" id="117674545"/>
<accession>A0ABM3Z6T7</accession>
<name>A0ABM3Z6T7_PANGU</name>
<dbReference type="InterPro" id="IPR000595">
    <property type="entry name" value="cNMP-bd_dom"/>
</dbReference>
<keyword evidence="2" id="KW-1185">Reference proteome</keyword>
<sequence length="666" mass="76948">MGKMIISFLESGAIVLKEKLLHTVICFSCPCKSHYWIFCFLVSKDPCIKGDSEDSMPKALCCRIYTDTDDKCLISGQFIASPPPHFRRLIVNIILMIKACRGFRSALKGFAGFDLIEKDCRRQIEGDIKSANIVFDRHEFSVSKEHFPFRAIQITKKPPTWRTESEIKHLRNRLQLLESFRQYSPTLQYLLAKVIRFERFGRRRVIIKKGHEATAFYFIYCGTVAITDDDDGSSAFVETAPTTIQRGASFGEIALLQKTKRIATVVCMEETELLVVDKKDFFAYKLDKELQREFKVRYDYLRAIDLFQTLPDSSIDKIANYCKVERFYSGQVITTDLAETHCMVFVTKGICEVLRLVNLSTCPSYQKWITKQLHFPKNKISTKQRQHMDSEIACVDRFKSSMWTSYSGHKLRDLKTYYLQRNNLSCENYKSYEKQICRSNKSCKSVVIDEQNPEKSILHEPVPSEEQELVQNVVSGVFRQKSHSAYGEMPSSVAAAVYIRLDQLYKGDYIVNLDDSRVIVMVSQGVELIRLKKEKIEAWADDVILMKLNKLKIKYPSDDELCQIFLRQNAWEMFKKDLLKLVMEPKLMKMVHPPHPCPTAEIFDSWSLNQEGILDLTSLCYRIPRPPPKLKYIPIQLTQTRESLPVILPKLIHGISVVRPNLDGAF</sequence>
<dbReference type="Gene3D" id="2.60.120.10">
    <property type="entry name" value="Jelly Rolls"/>
    <property type="match status" value="2"/>
</dbReference>
<dbReference type="InterPro" id="IPR014710">
    <property type="entry name" value="RmlC-like_jellyroll"/>
</dbReference>
<dbReference type="PANTHER" id="PTHR23011:SF43">
    <property type="entry name" value="CYCLIC NUCLEOTIDE-BINDING DOMAIN-CONTAINING PROTEIN 2"/>
    <property type="match status" value="1"/>
</dbReference>